<sequence>MVENTLSTERVNCNWKAPYVSRGIFTDMIEHSLPVQRAATQFEVPITTLKDRVKSRINIDVVKSGQDPIFSLEQEALLANHVDTMAELGYGYSRLEALNLASDYSVYHGIRTQDKPLTRAKSAIQSAINNYFKELDKILTSINLKQRLQSIYNVDEKGLSLSHKPLKILSGSRYKAQVVTSGKSPTVAVIAEANALGIQIPPFFIFPGKRMLDQLLEGASSGADGTISETGWSNTTIFTNYMKSHLFKCLPEREAIKSLFWNALYIPISDTQVVRIFFVLNFVVLLVLCIRKSITPFLSFTHKPSDVPQDNDDNILNRPTSSTYINVSTATGSNKDVSNNVPTATGSSTSATSFLESRGAEILQNLKISKSRNTISKVVGGKAITDDTVYSKIEEHIQAQAQTSRKRSSTDITSSEKI</sequence>
<keyword evidence="3" id="KW-1185">Reference proteome</keyword>
<evidence type="ECO:0000313" key="3">
    <source>
        <dbReference type="Proteomes" id="UP001217089"/>
    </source>
</evidence>
<reference evidence="2 3" key="1">
    <citation type="submission" date="2022-12" db="EMBL/GenBank/DDBJ databases">
        <title>Chromosome-level genome of Tegillarca granosa.</title>
        <authorList>
            <person name="Kim J."/>
        </authorList>
    </citation>
    <scope>NUCLEOTIDE SEQUENCE [LARGE SCALE GENOMIC DNA]</scope>
    <source>
        <strain evidence="2">Teg-2019</strain>
        <tissue evidence="2">Adductor muscle</tissue>
    </source>
</reference>
<gene>
    <name evidence="2" type="ORF">KUTeg_023031</name>
</gene>
<accession>A0ABQ9E0G7</accession>
<evidence type="ECO:0000313" key="2">
    <source>
        <dbReference type="EMBL" id="KAJ8298971.1"/>
    </source>
</evidence>
<proteinExistence type="predicted"/>
<feature type="region of interest" description="Disordered" evidence="1">
    <location>
        <begin position="398"/>
        <end position="418"/>
    </location>
</feature>
<protein>
    <recommendedName>
        <fullName evidence="4">HTH psq-type domain-containing protein</fullName>
    </recommendedName>
</protein>
<dbReference type="Proteomes" id="UP001217089">
    <property type="component" value="Unassembled WGS sequence"/>
</dbReference>
<organism evidence="2 3">
    <name type="scientific">Tegillarca granosa</name>
    <name type="common">Malaysian cockle</name>
    <name type="synonym">Anadara granosa</name>
    <dbReference type="NCBI Taxonomy" id="220873"/>
    <lineage>
        <taxon>Eukaryota</taxon>
        <taxon>Metazoa</taxon>
        <taxon>Spiralia</taxon>
        <taxon>Lophotrochozoa</taxon>
        <taxon>Mollusca</taxon>
        <taxon>Bivalvia</taxon>
        <taxon>Autobranchia</taxon>
        <taxon>Pteriomorphia</taxon>
        <taxon>Arcoida</taxon>
        <taxon>Arcoidea</taxon>
        <taxon>Arcidae</taxon>
        <taxon>Tegillarca</taxon>
    </lineage>
</organism>
<evidence type="ECO:0000256" key="1">
    <source>
        <dbReference type="SAM" id="MobiDB-lite"/>
    </source>
</evidence>
<dbReference type="EMBL" id="JARBDR010000921">
    <property type="protein sequence ID" value="KAJ8298971.1"/>
    <property type="molecule type" value="Genomic_DNA"/>
</dbReference>
<comment type="caution">
    <text evidence="2">The sequence shown here is derived from an EMBL/GenBank/DDBJ whole genome shotgun (WGS) entry which is preliminary data.</text>
</comment>
<evidence type="ECO:0008006" key="4">
    <source>
        <dbReference type="Google" id="ProtNLM"/>
    </source>
</evidence>
<name>A0ABQ9E0G7_TEGGR</name>